<name>A0A423GPP8_9PSED</name>
<dbReference type="AlphaFoldDB" id="A0A423GPP8"/>
<proteinExistence type="predicted"/>
<evidence type="ECO:0000313" key="2">
    <source>
        <dbReference type="EMBL" id="ROM94614.1"/>
    </source>
</evidence>
<reference evidence="2 3" key="1">
    <citation type="submission" date="2016-10" db="EMBL/GenBank/DDBJ databases">
        <title>Comparative genome analysis of multiple Pseudomonas spp. focuses on biocontrol and plant growth promoting traits.</title>
        <authorList>
            <person name="Tao X.-Y."/>
            <person name="Taylor C.G."/>
        </authorList>
    </citation>
    <scope>NUCLEOTIDE SEQUENCE [LARGE SCALE GENOMIC DNA]</scope>
    <source>
        <strain evidence="2 3">37D10</strain>
    </source>
</reference>
<sequence>MTTDTGVTAVGTIVGRIGAETNGVGRNGAENKSVGKLNAIVIGSAIMSTATMTITATIVASA</sequence>
<comment type="caution">
    <text evidence="2">The sequence shown here is derived from an EMBL/GenBank/DDBJ whole genome shotgun (WGS) entry which is preliminary data.</text>
</comment>
<keyword evidence="1" id="KW-1133">Transmembrane helix</keyword>
<accession>A0A423GPP8</accession>
<keyword evidence="1" id="KW-0812">Transmembrane</keyword>
<feature type="transmembrane region" description="Helical" evidence="1">
    <location>
        <begin position="39"/>
        <end position="60"/>
    </location>
</feature>
<keyword evidence="1" id="KW-0472">Membrane</keyword>
<evidence type="ECO:0000313" key="3">
    <source>
        <dbReference type="Proteomes" id="UP000284684"/>
    </source>
</evidence>
<dbReference type="Proteomes" id="UP000284684">
    <property type="component" value="Unassembled WGS sequence"/>
</dbReference>
<protein>
    <submittedName>
        <fullName evidence="2">Uncharacterized protein</fullName>
    </submittedName>
</protein>
<gene>
    <name evidence="2" type="ORF">BK658_18905</name>
</gene>
<evidence type="ECO:0000256" key="1">
    <source>
        <dbReference type="SAM" id="Phobius"/>
    </source>
</evidence>
<dbReference type="EMBL" id="MOBI01000020">
    <property type="protein sequence ID" value="ROM94614.1"/>
    <property type="molecule type" value="Genomic_DNA"/>
</dbReference>
<organism evidence="2 3">
    <name type="scientific">Pseudomonas brassicacearum</name>
    <dbReference type="NCBI Taxonomy" id="930166"/>
    <lineage>
        <taxon>Bacteria</taxon>
        <taxon>Pseudomonadati</taxon>
        <taxon>Pseudomonadota</taxon>
        <taxon>Gammaproteobacteria</taxon>
        <taxon>Pseudomonadales</taxon>
        <taxon>Pseudomonadaceae</taxon>
        <taxon>Pseudomonas</taxon>
    </lineage>
</organism>